<dbReference type="GO" id="GO:0016020">
    <property type="term" value="C:membrane"/>
    <property type="evidence" value="ECO:0007669"/>
    <property type="project" value="TreeGrafter"/>
</dbReference>
<evidence type="ECO:0000313" key="6">
    <source>
        <dbReference type="Proteomes" id="UP000050790"/>
    </source>
</evidence>
<dbReference type="SUPFAM" id="SSF50978">
    <property type="entry name" value="WD40 repeat-like"/>
    <property type="match status" value="1"/>
</dbReference>
<dbReference type="Pfam" id="PF00780">
    <property type="entry name" value="CNH"/>
    <property type="match status" value="1"/>
</dbReference>
<feature type="domain" description="CNH" evidence="5">
    <location>
        <begin position="32"/>
        <end position="297"/>
    </location>
</feature>
<dbReference type="PANTHER" id="PTHR12894:SF27">
    <property type="entry name" value="TRANSFORMING GROWTH FACTOR-BETA RECEPTOR-ASSOCIATED PROTEIN 1"/>
    <property type="match status" value="1"/>
</dbReference>
<dbReference type="PANTHER" id="PTHR12894">
    <property type="entry name" value="CNH DOMAIN CONTAINING"/>
    <property type="match status" value="1"/>
</dbReference>
<protein>
    <recommendedName>
        <fullName evidence="5">CNH domain-containing protein</fullName>
    </recommendedName>
</protein>
<dbReference type="PROSITE" id="PS50219">
    <property type="entry name" value="CNH"/>
    <property type="match status" value="1"/>
</dbReference>
<sequence length="1076" mass="123499">MMNDYVNNIEPENTKYSLFQLHPSSCTAMETEVEITAMCSFSDLLFIGTSNGLVSQLIIQELYDNKTSFCFSNVLSRRIFTKPISRLETSSKKTTLSIFSDENLTLCNAEKLEIMNFIPSFKGVSSFHLCSFDDEKEKLCIGFKSGLIQLHHIFVSTCMLVFETRLTEVSQSLCISPQFLCVASDSSYISINLRTNSTTELLRSVKEPVRNYIVYFTQNEFIVSGPGSLGIIVDANGVSHRAPLQLSPNIVGVFVWKNYFFTVTDEFFTIHNILTQSQIQTINLQKPSVACFSADAHLLYFTGTSDCNTDTTSIRNIQVLGPERWDLIARRFILTGCLKQAFLVQQQERNRLTQVMQLQVEKFKHEQQLFDKIDDYWYQIIGVLKLLFVDKIMRRQRVLGLLGFYHFEKGELDKAASYFEQSTIDIREILFRYSDLLPKGCYFMPNWFYKLHQTSSEANHDNDDNAQTSGINLTSDLCILRAAEDSDNDDHDLTISSSWLLKYEEFLFNFLRKHHKSKFVEKHLHFVETALVKLYVRLQQAGIQPYPYELIIDTSSSDFQSGEGGLTKSTNNNNQGLVDLISSFIHIDVEDLTVYLENNNAYHALALIYRWQGNLSGALEIWRKLVYNELNDSSFPGVEFYISILLDLSAHNSTESQKQSLYKGAAIHSSNDVNYEFSVYAELVWNHFMQALTTNHEIIAEQLMLRFPIPSSYVNSSCDLSIIEDSTTETSLESSLAPSQILSPNHIIQSLISSYPNMTMTYLKHLCSSLPNCHPENHNLLGKLYLNTLLMKLRSTDNLSDDKMRKQIRKLRTEFCQLIRYSLLISHKTLLDRLYNESVAVQKRLAYELAILEGKANNHVKALKYLIEDVNDYKAALYYCLTFSHQQPIHCSARNNDTNVKCNTIAVNSLGTYHYWDQFEFMEGDSNNQSISSLLFTTFVEICLDRLLINENNSNDMKKMILNLLNNPDLKFDYSKLLSRLPSTWNILEIEPFLHNAFRSTIQEWSELQLEYGLTKYNAKLSIADLPNKSHCLLIKDDTLCSICHQSICVYGPSDSFAWFIPKNQVVHTHCLSSNQ</sequence>
<comment type="subcellular location">
    <subcellularLocation>
        <location evidence="1">Cytoplasm</location>
    </subcellularLocation>
</comment>
<keyword evidence="4" id="KW-0653">Protein transport</keyword>
<evidence type="ECO:0000256" key="3">
    <source>
        <dbReference type="ARBA" id="ARBA00022490"/>
    </source>
</evidence>
<dbReference type="InterPro" id="IPR001180">
    <property type="entry name" value="CNH_dom"/>
</dbReference>
<evidence type="ECO:0000256" key="4">
    <source>
        <dbReference type="ARBA" id="ARBA00022927"/>
    </source>
</evidence>
<dbReference type="AlphaFoldDB" id="A0AA85A572"/>
<keyword evidence="2" id="KW-0813">Transport</keyword>
<dbReference type="GO" id="GO:0006914">
    <property type="term" value="P:autophagy"/>
    <property type="evidence" value="ECO:0007669"/>
    <property type="project" value="TreeGrafter"/>
</dbReference>
<dbReference type="GO" id="GO:0005737">
    <property type="term" value="C:cytoplasm"/>
    <property type="evidence" value="ECO:0007669"/>
    <property type="project" value="UniProtKB-SubCell"/>
</dbReference>
<dbReference type="InterPro" id="IPR032914">
    <property type="entry name" value="Vam6/VPS39/TRAP1"/>
</dbReference>
<dbReference type="GO" id="GO:0034058">
    <property type="term" value="P:endosomal vesicle fusion"/>
    <property type="evidence" value="ECO:0007669"/>
    <property type="project" value="TreeGrafter"/>
</dbReference>
<proteinExistence type="predicted"/>
<dbReference type="InterPro" id="IPR036322">
    <property type="entry name" value="WD40_repeat_dom_sf"/>
</dbReference>
<dbReference type="GO" id="GO:0015031">
    <property type="term" value="P:protein transport"/>
    <property type="evidence" value="ECO:0007669"/>
    <property type="project" value="UniProtKB-KW"/>
</dbReference>
<reference evidence="7" key="1">
    <citation type="submission" date="2023-11" db="UniProtKB">
        <authorList>
            <consortium name="WormBaseParasite"/>
        </authorList>
    </citation>
    <scope>IDENTIFICATION</scope>
</reference>
<evidence type="ECO:0000256" key="1">
    <source>
        <dbReference type="ARBA" id="ARBA00004496"/>
    </source>
</evidence>
<dbReference type="Proteomes" id="UP000050790">
    <property type="component" value="Unassembled WGS sequence"/>
</dbReference>
<evidence type="ECO:0000256" key="2">
    <source>
        <dbReference type="ARBA" id="ARBA00022448"/>
    </source>
</evidence>
<evidence type="ECO:0000259" key="5">
    <source>
        <dbReference type="PROSITE" id="PS50219"/>
    </source>
</evidence>
<keyword evidence="3" id="KW-0963">Cytoplasm</keyword>
<dbReference type="WBParaSite" id="SMRG1_64420.1">
    <property type="protein sequence ID" value="SMRG1_64420.1"/>
    <property type="gene ID" value="SMRG1_64420"/>
</dbReference>
<name>A0AA85A572_9TREM</name>
<organism evidence="6 7">
    <name type="scientific">Schistosoma margrebowiei</name>
    <dbReference type="NCBI Taxonomy" id="48269"/>
    <lineage>
        <taxon>Eukaryota</taxon>
        <taxon>Metazoa</taxon>
        <taxon>Spiralia</taxon>
        <taxon>Lophotrochozoa</taxon>
        <taxon>Platyhelminthes</taxon>
        <taxon>Trematoda</taxon>
        <taxon>Digenea</taxon>
        <taxon>Strigeidida</taxon>
        <taxon>Schistosomatoidea</taxon>
        <taxon>Schistosomatidae</taxon>
        <taxon>Schistosoma</taxon>
    </lineage>
</organism>
<evidence type="ECO:0000313" key="7">
    <source>
        <dbReference type="WBParaSite" id="SMRG1_64420.1"/>
    </source>
</evidence>
<accession>A0AA85A572</accession>